<dbReference type="Gene3D" id="1.10.10.10">
    <property type="entry name" value="Winged helix-like DNA-binding domain superfamily/Winged helix DNA-binding domain"/>
    <property type="match status" value="1"/>
</dbReference>
<dbReference type="CDD" id="cd05466">
    <property type="entry name" value="PBP2_LTTR_substrate"/>
    <property type="match status" value="1"/>
</dbReference>
<keyword evidence="2" id="KW-0805">Transcription regulation</keyword>
<dbReference type="SUPFAM" id="SSF53850">
    <property type="entry name" value="Periplasmic binding protein-like II"/>
    <property type="match status" value="1"/>
</dbReference>
<comment type="similarity">
    <text evidence="1">Belongs to the LysR transcriptional regulatory family.</text>
</comment>
<dbReference type="GO" id="GO:0000976">
    <property type="term" value="F:transcription cis-regulatory region binding"/>
    <property type="evidence" value="ECO:0007669"/>
    <property type="project" value="TreeGrafter"/>
</dbReference>
<organism evidence="6 7">
    <name type="scientific">Oenococcus oeni ATCC BAA-1163</name>
    <dbReference type="NCBI Taxonomy" id="379360"/>
    <lineage>
        <taxon>Bacteria</taxon>
        <taxon>Bacillati</taxon>
        <taxon>Bacillota</taxon>
        <taxon>Bacilli</taxon>
        <taxon>Lactobacillales</taxon>
        <taxon>Lactobacillaceae</taxon>
        <taxon>Oenococcus</taxon>
    </lineage>
</organism>
<proteinExistence type="inferred from homology"/>
<dbReference type="Proteomes" id="UP000003346">
    <property type="component" value="Unassembled WGS sequence"/>
</dbReference>
<evidence type="ECO:0000256" key="1">
    <source>
        <dbReference type="ARBA" id="ARBA00009437"/>
    </source>
</evidence>
<dbReference type="Pfam" id="PF00126">
    <property type="entry name" value="HTH_1"/>
    <property type="match status" value="1"/>
</dbReference>
<evidence type="ECO:0000313" key="7">
    <source>
        <dbReference type="Proteomes" id="UP000003346"/>
    </source>
</evidence>
<dbReference type="InterPro" id="IPR036390">
    <property type="entry name" value="WH_DNA-bd_sf"/>
</dbReference>
<dbReference type="EMBL" id="AAUV01000029">
    <property type="protein sequence ID" value="EAV39998.1"/>
    <property type="molecule type" value="Genomic_DNA"/>
</dbReference>
<dbReference type="SUPFAM" id="SSF46785">
    <property type="entry name" value="Winged helix' DNA-binding domain"/>
    <property type="match status" value="1"/>
</dbReference>
<evidence type="ECO:0000259" key="5">
    <source>
        <dbReference type="PROSITE" id="PS50931"/>
    </source>
</evidence>
<evidence type="ECO:0000313" key="6">
    <source>
        <dbReference type="EMBL" id="EAV39998.1"/>
    </source>
</evidence>
<feature type="domain" description="HTH lysR-type" evidence="5">
    <location>
        <begin position="1"/>
        <end position="58"/>
    </location>
</feature>
<keyword evidence="3" id="KW-0238">DNA-binding</keyword>
<dbReference type="Gene3D" id="3.40.190.290">
    <property type="match status" value="1"/>
</dbReference>
<dbReference type="Pfam" id="PF03466">
    <property type="entry name" value="LysR_substrate"/>
    <property type="match status" value="1"/>
</dbReference>
<gene>
    <name evidence="6" type="ORF">OENOO_33006</name>
</gene>
<name>A0NHM6_OENOE</name>
<dbReference type="HOGENOM" id="CLU_039613_6_2_9"/>
<sequence>MTFEQLLYAVELANHQTLQETADLLHISKSGLSQSISQLENELGVKLFKRTRYGSKLTAQGKELLPLIKQMLSQGVSLTKKAHNLGKSGQIETVRVAYANTMLKPFLNEYLAMYQDVPTKFNMEISQETVTQIIDGIRSHRINLGFIAINDSNKAEIHGLEFKPVHVGHLKLFLSPDNQLVKKQKINIEDLQKQRFALFNDPYNDRIFEHLQYLCGPLKTVIKTDDGWAMYTTIKKANAVALVRDWQTSYSSYEPLQKLPSLDISNLIDDRFYLGWLTNPKYTTSRYTHRYTQEFIKHVDAQIKEC</sequence>
<reference evidence="6 7" key="1">
    <citation type="submission" date="2006-11" db="EMBL/GenBank/DDBJ databases">
        <authorList>
            <consortium name="Laboratoire de Microbiologie (Universite Bourgogne)"/>
            <consortium name="GENOME Express"/>
            <consortium name="UMR Oenologie Ampelologie (Universite Bordeaux 2)"/>
            <person name="Guzzo J."/>
        </authorList>
    </citation>
    <scope>NUCLEOTIDE SEQUENCE [LARGE SCALE GENOMIC DNA]</scope>
    <source>
        <strain evidence="6 7">ATCC BAA-1163</strain>
    </source>
</reference>
<keyword evidence="4" id="KW-0804">Transcription</keyword>
<dbReference type="PRINTS" id="PR00039">
    <property type="entry name" value="HTHLYSR"/>
</dbReference>
<dbReference type="InterPro" id="IPR005119">
    <property type="entry name" value="LysR_subst-bd"/>
</dbReference>
<dbReference type="InterPro" id="IPR036388">
    <property type="entry name" value="WH-like_DNA-bd_sf"/>
</dbReference>
<dbReference type="PANTHER" id="PTHR30126:SF40">
    <property type="entry name" value="HTH-TYPE TRANSCRIPTIONAL REGULATOR GLTR"/>
    <property type="match status" value="1"/>
</dbReference>
<dbReference type="PANTHER" id="PTHR30126">
    <property type="entry name" value="HTH-TYPE TRANSCRIPTIONAL REGULATOR"/>
    <property type="match status" value="1"/>
</dbReference>
<dbReference type="GO" id="GO:0003700">
    <property type="term" value="F:DNA-binding transcription factor activity"/>
    <property type="evidence" value="ECO:0007669"/>
    <property type="project" value="InterPro"/>
</dbReference>
<evidence type="ECO:0000256" key="3">
    <source>
        <dbReference type="ARBA" id="ARBA00023125"/>
    </source>
</evidence>
<dbReference type="AlphaFoldDB" id="A0NHM6"/>
<evidence type="ECO:0000256" key="4">
    <source>
        <dbReference type="ARBA" id="ARBA00023163"/>
    </source>
</evidence>
<dbReference type="InterPro" id="IPR000847">
    <property type="entry name" value="LysR_HTH_N"/>
</dbReference>
<protein>
    <submittedName>
        <fullName evidence="6">Transcriptional regulator, LysR family</fullName>
    </submittedName>
</protein>
<evidence type="ECO:0000256" key="2">
    <source>
        <dbReference type="ARBA" id="ARBA00023015"/>
    </source>
</evidence>
<comment type="caution">
    <text evidence="6">The sequence shown here is derived from an EMBL/GenBank/DDBJ whole genome shotgun (WGS) entry which is preliminary data.</text>
</comment>
<accession>A0NHM6</accession>
<dbReference type="PROSITE" id="PS50931">
    <property type="entry name" value="HTH_LYSR"/>
    <property type="match status" value="1"/>
</dbReference>